<keyword evidence="2" id="KW-1185">Reference proteome</keyword>
<dbReference type="Pfam" id="PF13668">
    <property type="entry name" value="Ferritin_2"/>
    <property type="match status" value="1"/>
</dbReference>
<dbReference type="PANTHER" id="PTHR31694:SF26">
    <property type="entry name" value="OS05G0151100 PROTEIN"/>
    <property type="match status" value="1"/>
</dbReference>
<organism evidence="1 2">
    <name type="scientific">Sphingomonas taxi</name>
    <dbReference type="NCBI Taxonomy" id="1549858"/>
    <lineage>
        <taxon>Bacteria</taxon>
        <taxon>Pseudomonadati</taxon>
        <taxon>Pseudomonadota</taxon>
        <taxon>Alphaproteobacteria</taxon>
        <taxon>Sphingomonadales</taxon>
        <taxon>Sphingomonadaceae</taxon>
        <taxon>Sphingomonas</taxon>
    </lineage>
</organism>
<dbReference type="STRING" id="1549858.MC45_04635"/>
<reference evidence="1 2" key="1">
    <citation type="submission" date="2014-09" db="EMBL/GenBank/DDBJ databases">
        <title>Using Illumina technology Improving SMRT sequencing Genome Assembly by RASTools.</title>
        <authorList>
            <person name="Zhou Y."/>
            <person name="Ma T."/>
            <person name="Liu T."/>
        </authorList>
    </citation>
    <scope>NUCLEOTIDE SEQUENCE [LARGE SCALE GENOMIC DNA]</scope>
    <source>
        <strain evidence="1 2">ATCC 55669</strain>
    </source>
</reference>
<dbReference type="eggNOG" id="COG1633">
    <property type="taxonomic scope" value="Bacteria"/>
</dbReference>
<sequence>MTIEPTAGPRDATRRGFLRLCGQASATAGGLTLLAACNDDVVGAEHVPAPQASATAPATTPAAYSASDADRLNFGLQLQYLLAAYLQRSLDGTTLDGTALTAGTGTRGTVSGGRAVSFSDATLKASVREVTTATVARIGFLRRTLGSAATAQPAINIAGGQGSPFQAITLVTGPQDQPPTTYFDPYASEEDFLLGATALFAVASTATTDLTWAVGATLRAGMGAFVAGVVAGDSILRNALFARANLQPTKLPDNSPTLFARAAQMSDTRNYFDGPRSLDQYLGRFVNKDGIASNIMFKDSNWIMIRRTPEQALNVLYASQTSVASGAFFPASVNGTIRSSGANSY</sequence>
<dbReference type="AlphaFoldDB" id="A0A097EDZ8"/>
<dbReference type="Proteomes" id="UP000033200">
    <property type="component" value="Chromosome"/>
</dbReference>
<dbReference type="InterPro" id="IPR052965">
    <property type="entry name" value="Pigment-catalase-like"/>
</dbReference>
<gene>
    <name evidence="1" type="ORF">MC45_04635</name>
</gene>
<evidence type="ECO:0000313" key="1">
    <source>
        <dbReference type="EMBL" id="AIT05808.1"/>
    </source>
</evidence>
<evidence type="ECO:0000313" key="2">
    <source>
        <dbReference type="Proteomes" id="UP000033200"/>
    </source>
</evidence>
<dbReference type="PROSITE" id="PS51318">
    <property type="entry name" value="TAT"/>
    <property type="match status" value="1"/>
</dbReference>
<proteinExistence type="predicted"/>
<dbReference type="HOGENOM" id="CLU_056689_1_0_5"/>
<dbReference type="EMBL" id="CP009571">
    <property type="protein sequence ID" value="AIT05808.1"/>
    <property type="molecule type" value="Genomic_DNA"/>
</dbReference>
<name>A0A097EDZ8_9SPHN</name>
<dbReference type="KEGG" id="stax:MC45_04635"/>
<dbReference type="PANTHER" id="PTHR31694">
    <property type="entry name" value="DESICCATION-LIKE PROTEIN"/>
    <property type="match status" value="1"/>
</dbReference>
<dbReference type="RefSeq" id="WP_038660121.1">
    <property type="nucleotide sequence ID" value="NZ_CP009571.1"/>
</dbReference>
<accession>A0A097EDZ8</accession>
<dbReference type="InterPro" id="IPR006311">
    <property type="entry name" value="TAT_signal"/>
</dbReference>
<evidence type="ECO:0008006" key="3">
    <source>
        <dbReference type="Google" id="ProtNLM"/>
    </source>
</evidence>
<protein>
    <recommendedName>
        <fullName evidence="3">Ferritin-like domain-containing protein</fullName>
    </recommendedName>
</protein>